<accession>A0A8T9VQK3</accession>
<name>A0A8T9VQK3_DASOC</name>
<dbReference type="EMBL" id="MW323216">
    <property type="protein sequence ID" value="UOY17160.1"/>
    <property type="molecule type" value="mRNA"/>
</dbReference>
<evidence type="ECO:0000256" key="1">
    <source>
        <dbReference type="SAM" id="SignalP"/>
    </source>
</evidence>
<sequence>MKSLVLLVIAIFMVFAIINIVHAEPEANPEADADTVAALKELIELAKKGLERIG</sequence>
<evidence type="ECO:0000313" key="2">
    <source>
        <dbReference type="EMBL" id="UOY17160.1"/>
    </source>
</evidence>
<feature type="chain" id="PRO_5035709521" evidence="1">
    <location>
        <begin position="24"/>
        <end position="54"/>
    </location>
</feature>
<feature type="signal peptide" evidence="1">
    <location>
        <begin position="1"/>
        <end position="23"/>
    </location>
</feature>
<keyword evidence="1" id="KW-0732">Signal</keyword>
<reference evidence="2" key="1">
    <citation type="submission" date="2020-12" db="EMBL/GenBank/DDBJ databases">
        <authorList>
            <person name="Robinson S.D."/>
        </authorList>
    </citation>
    <scope>NUCLEOTIDE SEQUENCE</scope>
    <source>
        <tissue evidence="2">Venom apparatus</tissue>
    </source>
</reference>
<dbReference type="EMBL" id="MW323217">
    <property type="protein sequence ID" value="UOY17161.1"/>
    <property type="molecule type" value="mRNA"/>
</dbReference>
<organism evidence="2">
    <name type="scientific">Dasymutilla occidentalis</name>
    <name type="common">Cow killer</name>
    <name type="synonym">Velvet ant</name>
    <dbReference type="NCBI Taxonomy" id="374947"/>
    <lineage>
        <taxon>Eukaryota</taxon>
        <taxon>Metazoa</taxon>
        <taxon>Ecdysozoa</taxon>
        <taxon>Arthropoda</taxon>
        <taxon>Hexapoda</taxon>
        <taxon>Insecta</taxon>
        <taxon>Pterygota</taxon>
        <taxon>Neoptera</taxon>
        <taxon>Endopterygota</taxon>
        <taxon>Hymenoptera</taxon>
        <taxon>Apocrita</taxon>
        <taxon>Aculeata</taxon>
        <taxon>Pompiloidea</taxon>
        <taxon>Mutillidae</taxon>
        <taxon>Sphaeropthalminae</taxon>
        <taxon>Dasymutilla</taxon>
    </lineage>
</organism>
<protein>
    <submittedName>
        <fullName evidence="2">Venom peptide</fullName>
    </submittedName>
</protein>
<dbReference type="AlphaFoldDB" id="A0A8T9VQK3"/>
<proteinExistence type="evidence at transcript level"/>